<gene>
    <name evidence="1" type="ORF">ACFQAU_02970</name>
</gene>
<organism evidence="1 2">
    <name type="scientific">Sulfitobacter profundi</name>
    <dbReference type="NCBI Taxonomy" id="2679961"/>
    <lineage>
        <taxon>Bacteria</taxon>
        <taxon>Pseudomonadati</taxon>
        <taxon>Pseudomonadota</taxon>
        <taxon>Alphaproteobacteria</taxon>
        <taxon>Rhodobacterales</taxon>
        <taxon>Roseobacteraceae</taxon>
        <taxon>Sulfitobacter</taxon>
    </lineage>
</organism>
<evidence type="ECO:0000313" key="1">
    <source>
        <dbReference type="EMBL" id="MFC6640848.1"/>
    </source>
</evidence>
<dbReference type="EMBL" id="JBHSWA010000001">
    <property type="protein sequence ID" value="MFC6640848.1"/>
    <property type="molecule type" value="Genomic_DNA"/>
</dbReference>
<comment type="caution">
    <text evidence="1">The sequence shown here is derived from an EMBL/GenBank/DDBJ whole genome shotgun (WGS) entry which is preliminary data.</text>
</comment>
<protein>
    <recommendedName>
        <fullName evidence="3">Lipoprotein</fullName>
    </recommendedName>
</protein>
<sequence length="119" mass="12241">MTAPAATPTVTPFQKGYTMRKFLALGLLAGCTQMTDFYPEAQVVEIQGRAFFVAPRPANGPGVYFAGPNDPAGAEVFLGAGMALPAANVAAIEAVTGCPVLRETVKNQTTGTTFAAVAC</sequence>
<evidence type="ECO:0008006" key="3">
    <source>
        <dbReference type="Google" id="ProtNLM"/>
    </source>
</evidence>
<dbReference type="Proteomes" id="UP001596403">
    <property type="component" value="Unassembled WGS sequence"/>
</dbReference>
<reference evidence="2" key="1">
    <citation type="journal article" date="2019" name="Int. J. Syst. Evol. Microbiol.">
        <title>The Global Catalogue of Microorganisms (GCM) 10K type strain sequencing project: providing services to taxonomists for standard genome sequencing and annotation.</title>
        <authorList>
            <consortium name="The Broad Institute Genomics Platform"/>
            <consortium name="The Broad Institute Genome Sequencing Center for Infectious Disease"/>
            <person name="Wu L."/>
            <person name="Ma J."/>
        </authorList>
    </citation>
    <scope>NUCLEOTIDE SEQUENCE [LARGE SCALE GENOMIC DNA]</scope>
    <source>
        <strain evidence="2">NBRC 111368</strain>
    </source>
</reference>
<name>A0ABW1YUM8_9RHOB</name>
<keyword evidence="2" id="KW-1185">Reference proteome</keyword>
<proteinExistence type="predicted"/>
<accession>A0ABW1YUM8</accession>
<dbReference type="RefSeq" id="WP_206054344.1">
    <property type="nucleotide sequence ID" value="NZ_JBHSWA010000001.1"/>
</dbReference>
<evidence type="ECO:0000313" key="2">
    <source>
        <dbReference type="Proteomes" id="UP001596403"/>
    </source>
</evidence>